<dbReference type="Gene3D" id="2.40.50.100">
    <property type="match status" value="1"/>
</dbReference>
<comment type="caution">
    <text evidence="4">The sequence shown here is derived from an EMBL/GenBank/DDBJ whole genome shotgun (WGS) entry which is preliminary data.</text>
</comment>
<dbReference type="InterPro" id="IPR058634">
    <property type="entry name" value="AaeA-lik-b-barrel"/>
</dbReference>
<dbReference type="Pfam" id="PF25917">
    <property type="entry name" value="BSH_RND"/>
    <property type="match status" value="1"/>
</dbReference>
<evidence type="ECO:0000313" key="4">
    <source>
        <dbReference type="EMBL" id="HHO73761.1"/>
    </source>
</evidence>
<evidence type="ECO:0000256" key="1">
    <source>
        <dbReference type="SAM" id="Coils"/>
    </source>
</evidence>
<keyword evidence="1" id="KW-0175">Coiled coil</keyword>
<reference evidence="4" key="1">
    <citation type="journal article" date="2020" name="mSystems">
        <title>Genome- and Community-Level Interaction Insights into Carbon Utilization and Element Cycling Functions of Hydrothermarchaeota in Hydrothermal Sediment.</title>
        <authorList>
            <person name="Zhou Z."/>
            <person name="Liu Y."/>
            <person name="Xu W."/>
            <person name="Pan J."/>
            <person name="Luo Z.H."/>
            <person name="Li M."/>
        </authorList>
    </citation>
    <scope>NUCLEOTIDE SEQUENCE [LARGE SCALE GENOMIC DNA]</scope>
    <source>
        <strain evidence="4">SpSt-114</strain>
    </source>
</reference>
<name>A0A7C5SWG0_9AQUI</name>
<gene>
    <name evidence="4" type="ORF">ENN04_03900</name>
</gene>
<dbReference type="Pfam" id="PF25963">
    <property type="entry name" value="Beta-barrel_AAEA"/>
    <property type="match status" value="1"/>
</dbReference>
<protein>
    <submittedName>
        <fullName evidence="4">HlyD family efflux transporter periplasmic adaptor subunit</fullName>
    </submittedName>
</protein>
<proteinExistence type="predicted"/>
<organism evidence="4">
    <name type="scientific">Thermocrinis ruber</name>
    <dbReference type="NCBI Taxonomy" id="75906"/>
    <lineage>
        <taxon>Bacteria</taxon>
        <taxon>Pseudomonadati</taxon>
        <taxon>Aquificota</taxon>
        <taxon>Aquificia</taxon>
        <taxon>Aquificales</taxon>
        <taxon>Aquificaceae</taxon>
        <taxon>Thermocrinis</taxon>
    </lineage>
</organism>
<evidence type="ECO:0000259" key="3">
    <source>
        <dbReference type="Pfam" id="PF25963"/>
    </source>
</evidence>
<dbReference type="GO" id="GO:0015562">
    <property type="term" value="F:efflux transmembrane transporter activity"/>
    <property type="evidence" value="ECO:0007669"/>
    <property type="project" value="TreeGrafter"/>
</dbReference>
<feature type="domain" description="p-hydroxybenzoic acid efflux pump subunit AaeA-like beta-barrel" evidence="3">
    <location>
        <begin position="279"/>
        <end position="369"/>
    </location>
</feature>
<dbReference type="GO" id="GO:1990281">
    <property type="term" value="C:efflux pump complex"/>
    <property type="evidence" value="ECO:0007669"/>
    <property type="project" value="TreeGrafter"/>
</dbReference>
<dbReference type="SUPFAM" id="SSF111369">
    <property type="entry name" value="HlyD-like secretion proteins"/>
    <property type="match status" value="2"/>
</dbReference>
<accession>A0A7C5SWG0</accession>
<dbReference type="Gene3D" id="2.40.30.170">
    <property type="match status" value="1"/>
</dbReference>
<dbReference type="EMBL" id="DSAC01000047">
    <property type="protein sequence ID" value="HHO73761.1"/>
    <property type="molecule type" value="Genomic_DNA"/>
</dbReference>
<feature type="coiled-coil region" evidence="1">
    <location>
        <begin position="77"/>
        <end position="247"/>
    </location>
</feature>
<evidence type="ECO:0000259" key="2">
    <source>
        <dbReference type="Pfam" id="PF25917"/>
    </source>
</evidence>
<dbReference type="Gene3D" id="1.10.287.470">
    <property type="entry name" value="Helix hairpin bin"/>
    <property type="match status" value="1"/>
</dbReference>
<sequence length="373" mass="42094">MRKILGVALLVLISLLFVVYAVRWVKHRMEYAVSDAVFVKADQMATLAFQVSGKVVKINKDLGDFVKAGEVLAEIEPEDYKLQVEALEEKIKSLRAQRSALRLEISRVSKELSLGVESSSLAFEELAKREETLLSQKREVEAQLELLKRDRERFKELLDKGLIPQRRYEEIDTNYKVMLERKKAIEKSIEELQTAKRRAMVGVSTARASLGRVQELQKQLEVLDGELSALERQRELAQRNLEYTKLTAPFDGVVAKRFISVGDLVKPGQPAFSVINLDSLYVEVLLEETKLKGVRKGSKAYVRLDAYPGLVLEGEVEEISPASAATFALAPRDVSAGEFTKVVQRIPVKIKLKNEDKKLLRVGMGGRVEIKRQ</sequence>
<dbReference type="PANTHER" id="PTHR30469">
    <property type="entry name" value="MULTIDRUG RESISTANCE PROTEIN MDTA"/>
    <property type="match status" value="1"/>
</dbReference>
<dbReference type="AlphaFoldDB" id="A0A7C5SWG0"/>
<feature type="domain" description="Multidrug resistance protein MdtA-like barrel-sandwich hybrid" evidence="2">
    <location>
        <begin position="45"/>
        <end position="275"/>
    </location>
</feature>
<dbReference type="InterPro" id="IPR058625">
    <property type="entry name" value="MdtA-like_BSH"/>
</dbReference>